<dbReference type="CDD" id="cd00371">
    <property type="entry name" value="HMA"/>
    <property type="match status" value="1"/>
</dbReference>
<evidence type="ECO:0000259" key="7">
    <source>
        <dbReference type="PROSITE" id="PS50846"/>
    </source>
</evidence>
<feature type="compositionally biased region" description="Basic and acidic residues" evidence="6">
    <location>
        <begin position="150"/>
        <end position="165"/>
    </location>
</feature>
<dbReference type="InterPro" id="IPR006121">
    <property type="entry name" value="HMA_dom"/>
</dbReference>
<dbReference type="GO" id="GO:0046872">
    <property type="term" value="F:metal ion binding"/>
    <property type="evidence" value="ECO:0007669"/>
    <property type="project" value="UniProtKB-KW"/>
</dbReference>
<dbReference type="Pfam" id="PF00403">
    <property type="entry name" value="HMA"/>
    <property type="match status" value="1"/>
</dbReference>
<keyword evidence="3" id="KW-0449">Lipoprotein</keyword>
<evidence type="ECO:0000256" key="4">
    <source>
        <dbReference type="ARBA" id="ARBA00023289"/>
    </source>
</evidence>
<comment type="caution">
    <text evidence="8">The sequence shown here is derived from an EMBL/GenBank/DDBJ whole genome shotgun (WGS) entry which is preliminary data.</text>
</comment>
<dbReference type="PROSITE" id="PS50846">
    <property type="entry name" value="HMA_2"/>
    <property type="match status" value="1"/>
</dbReference>
<dbReference type="InterPro" id="IPR051863">
    <property type="entry name" value="HIPP"/>
</dbReference>
<feature type="region of interest" description="Disordered" evidence="6">
    <location>
        <begin position="139"/>
        <end position="165"/>
    </location>
</feature>
<dbReference type="Proteomes" id="UP000554482">
    <property type="component" value="Unassembled WGS sequence"/>
</dbReference>
<evidence type="ECO:0000256" key="5">
    <source>
        <dbReference type="ARBA" id="ARBA00024045"/>
    </source>
</evidence>
<dbReference type="AlphaFoldDB" id="A0A7J6VCD4"/>
<keyword evidence="2" id="KW-0479">Metal-binding</keyword>
<evidence type="ECO:0000256" key="1">
    <source>
        <dbReference type="ARBA" id="ARBA00022481"/>
    </source>
</evidence>
<accession>A0A7J6VCD4</accession>
<feature type="domain" description="HMA" evidence="7">
    <location>
        <begin position="72"/>
        <end position="135"/>
    </location>
</feature>
<dbReference type="InterPro" id="IPR036163">
    <property type="entry name" value="HMA_dom_sf"/>
</dbReference>
<dbReference type="PANTHER" id="PTHR45811:SF13">
    <property type="entry name" value="OS04G0661100 PROTEIN"/>
    <property type="match status" value="1"/>
</dbReference>
<gene>
    <name evidence="8" type="ORF">FRX31_028135</name>
</gene>
<evidence type="ECO:0000313" key="9">
    <source>
        <dbReference type="Proteomes" id="UP000554482"/>
    </source>
</evidence>
<evidence type="ECO:0000256" key="3">
    <source>
        <dbReference type="ARBA" id="ARBA00023288"/>
    </source>
</evidence>
<keyword evidence="9" id="KW-1185">Reference proteome</keyword>
<dbReference type="SUPFAM" id="SSF55008">
    <property type="entry name" value="HMA, heavy metal-associated domain"/>
    <property type="match status" value="1"/>
</dbReference>
<reference evidence="8 9" key="1">
    <citation type="submission" date="2020-06" db="EMBL/GenBank/DDBJ databases">
        <title>Transcriptomic and genomic resources for Thalictrum thalictroides and T. hernandezii: Facilitating candidate gene discovery in an emerging model plant lineage.</title>
        <authorList>
            <person name="Arias T."/>
            <person name="Riano-Pachon D.M."/>
            <person name="Di Stilio V.S."/>
        </authorList>
    </citation>
    <scope>NUCLEOTIDE SEQUENCE [LARGE SCALE GENOMIC DNA]</scope>
    <source>
        <strain evidence="9">cv. WT478/WT964</strain>
        <tissue evidence="8">Leaves</tissue>
    </source>
</reference>
<evidence type="ECO:0000256" key="6">
    <source>
        <dbReference type="SAM" id="MobiDB-lite"/>
    </source>
</evidence>
<evidence type="ECO:0000313" key="8">
    <source>
        <dbReference type="EMBL" id="KAF5182278.1"/>
    </source>
</evidence>
<dbReference type="Gene3D" id="3.30.70.100">
    <property type="match status" value="2"/>
</dbReference>
<sequence length="195" mass="21245">MKLVADIEGINSIVADSSKSTLTVVGEADPVKIIKNVRKYRKSAQIVSIGAPPKQDEKKDEQFIRTEKFSMVQKTVLKVNITCKKCQKQLLKAATGLPGVDKIEVDAAKGTLSVTGDADPYKIIGRIKKTKKFIEIVTIGPPPPPPKSGGDQKKPEDPKKAGDNKTEVHAHFYAHHSCAVCDGYGRELYPSCSIM</sequence>
<dbReference type="EMBL" id="JABWDY010034969">
    <property type="protein sequence ID" value="KAF5182278.1"/>
    <property type="molecule type" value="Genomic_DNA"/>
</dbReference>
<keyword evidence="1" id="KW-0488">Methylation</keyword>
<evidence type="ECO:0000256" key="2">
    <source>
        <dbReference type="ARBA" id="ARBA00022723"/>
    </source>
</evidence>
<dbReference type="OrthoDB" id="689350at2759"/>
<protein>
    <recommendedName>
        <fullName evidence="7">HMA domain-containing protein</fullName>
    </recommendedName>
</protein>
<comment type="similarity">
    <text evidence="5">Belongs to the HIPP family.</text>
</comment>
<dbReference type="PANTHER" id="PTHR45811">
    <property type="entry name" value="COPPER TRANSPORT PROTEIN FAMILY-RELATED"/>
    <property type="match status" value="1"/>
</dbReference>
<proteinExistence type="inferred from homology"/>
<organism evidence="8 9">
    <name type="scientific">Thalictrum thalictroides</name>
    <name type="common">Rue-anemone</name>
    <name type="synonym">Anemone thalictroides</name>
    <dbReference type="NCBI Taxonomy" id="46969"/>
    <lineage>
        <taxon>Eukaryota</taxon>
        <taxon>Viridiplantae</taxon>
        <taxon>Streptophyta</taxon>
        <taxon>Embryophyta</taxon>
        <taxon>Tracheophyta</taxon>
        <taxon>Spermatophyta</taxon>
        <taxon>Magnoliopsida</taxon>
        <taxon>Ranunculales</taxon>
        <taxon>Ranunculaceae</taxon>
        <taxon>Thalictroideae</taxon>
        <taxon>Thalictrum</taxon>
    </lineage>
</organism>
<keyword evidence="4" id="KW-0636">Prenylation</keyword>
<name>A0A7J6VCD4_THATH</name>